<dbReference type="EMBL" id="RHFK02000022">
    <property type="protein sequence ID" value="TWW55929.1"/>
    <property type="molecule type" value="Genomic_DNA"/>
</dbReference>
<feature type="compositionally biased region" description="Basic and acidic residues" evidence="1">
    <location>
        <begin position="88"/>
        <end position="106"/>
    </location>
</feature>
<dbReference type="AlphaFoldDB" id="A0A5C6MMD8"/>
<feature type="region of interest" description="Disordered" evidence="1">
    <location>
        <begin position="21"/>
        <end position="43"/>
    </location>
</feature>
<reference evidence="2 3" key="1">
    <citation type="submission" date="2019-04" db="EMBL/GenBank/DDBJ databases">
        <title>Chromosome genome assembly for Takifugu flavidus.</title>
        <authorList>
            <person name="Xiao S."/>
        </authorList>
    </citation>
    <scope>NUCLEOTIDE SEQUENCE [LARGE SCALE GENOMIC DNA]</scope>
    <source>
        <strain evidence="2">HTHZ2018</strain>
        <tissue evidence="2">Muscle</tissue>
    </source>
</reference>
<sequence>MDDPATPFFRKDLHRQSLRTWREEESEHTDISMSRAQSVSDDISSELQRIAVINRKDMNSTSSFSRRGGLSRIVTMVMTLRDWAQKTLTEETERPDSFLERFRGPADMDLPGPLGRFSPCPTGSEADDKDGPSRYT</sequence>
<name>A0A5C6MMD8_9TELE</name>
<protein>
    <submittedName>
        <fullName evidence="2">Cyclic nucleotide-gated cation channel</fullName>
    </submittedName>
</protein>
<keyword evidence="3" id="KW-1185">Reference proteome</keyword>
<evidence type="ECO:0000313" key="2">
    <source>
        <dbReference type="EMBL" id="TWW55929.1"/>
    </source>
</evidence>
<evidence type="ECO:0000256" key="1">
    <source>
        <dbReference type="SAM" id="MobiDB-lite"/>
    </source>
</evidence>
<gene>
    <name evidence="2" type="ORF">D4764_09G0009790</name>
</gene>
<dbReference type="Proteomes" id="UP000324091">
    <property type="component" value="Chromosome 9"/>
</dbReference>
<evidence type="ECO:0000313" key="3">
    <source>
        <dbReference type="Proteomes" id="UP000324091"/>
    </source>
</evidence>
<feature type="region of interest" description="Disordered" evidence="1">
    <location>
        <begin position="88"/>
        <end position="136"/>
    </location>
</feature>
<accession>A0A5C6MMD8</accession>
<feature type="compositionally biased region" description="Polar residues" evidence="1">
    <location>
        <begin position="31"/>
        <end position="43"/>
    </location>
</feature>
<comment type="caution">
    <text evidence="2">The sequence shown here is derived from an EMBL/GenBank/DDBJ whole genome shotgun (WGS) entry which is preliminary data.</text>
</comment>
<organism evidence="2 3">
    <name type="scientific">Takifugu flavidus</name>
    <name type="common">sansaifugu</name>
    <dbReference type="NCBI Taxonomy" id="433684"/>
    <lineage>
        <taxon>Eukaryota</taxon>
        <taxon>Metazoa</taxon>
        <taxon>Chordata</taxon>
        <taxon>Craniata</taxon>
        <taxon>Vertebrata</taxon>
        <taxon>Euteleostomi</taxon>
        <taxon>Actinopterygii</taxon>
        <taxon>Neopterygii</taxon>
        <taxon>Teleostei</taxon>
        <taxon>Neoteleostei</taxon>
        <taxon>Acanthomorphata</taxon>
        <taxon>Eupercaria</taxon>
        <taxon>Tetraodontiformes</taxon>
        <taxon>Tetradontoidea</taxon>
        <taxon>Tetraodontidae</taxon>
        <taxon>Takifugu</taxon>
    </lineage>
</organism>
<proteinExistence type="predicted"/>
<feature type="compositionally biased region" description="Basic and acidic residues" evidence="1">
    <location>
        <begin position="21"/>
        <end position="30"/>
    </location>
</feature>